<evidence type="ECO:0000313" key="2">
    <source>
        <dbReference type="EMBL" id="SEB30261.1"/>
    </source>
</evidence>
<reference evidence="1 3" key="1">
    <citation type="submission" date="2016-10" db="EMBL/GenBank/DDBJ databases">
        <authorList>
            <person name="de Groot N.N."/>
        </authorList>
    </citation>
    <scope>NUCLEOTIDE SEQUENCE [LARGE SCALE GENOMIC DNA]</scope>
    <source>
        <strain evidence="1 3">DSM 10495</strain>
    </source>
</reference>
<gene>
    <name evidence="1" type="ORF">SAMN04489745_0053</name>
    <name evidence="2" type="ORF">SAMN04489745_0126</name>
</gene>
<evidence type="ECO:0000313" key="3">
    <source>
        <dbReference type="Proteomes" id="UP000182652"/>
    </source>
</evidence>
<dbReference type="EMBL" id="FNSN01000002">
    <property type="protein sequence ID" value="SEB30261.1"/>
    <property type="molecule type" value="Genomic_DNA"/>
</dbReference>
<accession>A0A1H4I5U5</accession>
<protein>
    <submittedName>
        <fullName evidence="1">Uncharacterized protein</fullName>
    </submittedName>
</protein>
<sequence length="190" mass="21651">MTEATSIELARLRQTGYLYQSTDYVEAFSVPALRLAERLWEDVTGFHNGPYFLPESSPLPGWFLAAVRGFPIRGVEAGWPQFARYWDPINWPALVSEHPEGLVWGKPEHAAMYTQLWDWGTREGLAPWLDVFLFVSADARIEVAVSSFGLTTNQQLTDARIAREVEAIFTAHGFADAWRFDDSQPQWELD</sequence>
<keyword evidence="3" id="KW-1185">Reference proteome</keyword>
<organism evidence="1 3">
    <name type="scientific">Arthrobacter woluwensis</name>
    <dbReference type="NCBI Taxonomy" id="156980"/>
    <lineage>
        <taxon>Bacteria</taxon>
        <taxon>Bacillati</taxon>
        <taxon>Actinomycetota</taxon>
        <taxon>Actinomycetes</taxon>
        <taxon>Micrococcales</taxon>
        <taxon>Micrococcaceae</taxon>
        <taxon>Arthrobacter</taxon>
    </lineage>
</organism>
<dbReference type="AlphaFoldDB" id="A0A1H4I5U5"/>
<evidence type="ECO:0000313" key="1">
    <source>
        <dbReference type="EMBL" id="SEB29474.1"/>
    </source>
</evidence>
<dbReference type="STRING" id="156980.SAMN04489745_0053"/>
<name>A0A1H4I5U5_9MICC</name>
<dbReference type="Proteomes" id="UP000182652">
    <property type="component" value="Unassembled WGS sequence"/>
</dbReference>
<proteinExistence type="predicted"/>
<dbReference type="EMBL" id="FNSN01000002">
    <property type="protein sequence ID" value="SEB29474.1"/>
    <property type="molecule type" value="Genomic_DNA"/>
</dbReference>
<dbReference type="RefSeq" id="WP_066217158.1">
    <property type="nucleotide sequence ID" value="NZ_FNSN01000002.1"/>
</dbReference>